<evidence type="ECO:0000256" key="1">
    <source>
        <dbReference type="ARBA" id="ARBA00004651"/>
    </source>
</evidence>
<protein>
    <submittedName>
        <fullName evidence="9">Sugar ABC transporter permease</fullName>
    </submittedName>
</protein>
<dbReference type="InterPro" id="IPR035906">
    <property type="entry name" value="MetI-like_sf"/>
</dbReference>
<sequence>MASGSKLRARLAPYLFVAPNVLFFTTFVAVPAVYGFWLSLFTTSPYRPTRFVGLGNFEALAHDDLFWRAVRNTVTFVVGDVALVVALAVAIGMLLNRSVRGRGFFRSAFFYPVLLSPVVVAIAWQWILNNRFGALNNALRWLGMRPVPWLLDASWAMTWVILVHTWATVGFFALIVLAGLQSIPPVLYEAASVDGATPLRRARHITLPLLAPSVLTVLILSLIHAFEIFDYVYVMTGGGPGFATLMMVQYIYRAGFELDQFGLAAAGSLVLFVIILALTALQFVMGRLVEAV</sequence>
<dbReference type="SUPFAM" id="SSF161098">
    <property type="entry name" value="MetI-like"/>
    <property type="match status" value="1"/>
</dbReference>
<comment type="subcellular location">
    <subcellularLocation>
        <location evidence="1 7">Cell membrane</location>
        <topology evidence="1 7">Multi-pass membrane protein</topology>
    </subcellularLocation>
</comment>
<feature type="transmembrane region" description="Helical" evidence="7">
    <location>
        <begin position="207"/>
        <end position="226"/>
    </location>
</feature>
<comment type="similarity">
    <text evidence="7">Belongs to the binding-protein-dependent transport system permease family.</text>
</comment>
<name>A0ABZ1BY35_9FIRM</name>
<evidence type="ECO:0000256" key="6">
    <source>
        <dbReference type="ARBA" id="ARBA00023136"/>
    </source>
</evidence>
<feature type="transmembrane region" description="Helical" evidence="7">
    <location>
        <begin position="264"/>
        <end position="285"/>
    </location>
</feature>
<dbReference type="PANTHER" id="PTHR30193:SF37">
    <property type="entry name" value="INNER MEMBRANE ABC TRANSPORTER PERMEASE PROTEIN YCJO"/>
    <property type="match status" value="1"/>
</dbReference>
<dbReference type="PROSITE" id="PS50928">
    <property type="entry name" value="ABC_TM1"/>
    <property type="match status" value="1"/>
</dbReference>
<accession>A0ABZ1BY35</accession>
<evidence type="ECO:0000256" key="4">
    <source>
        <dbReference type="ARBA" id="ARBA00022692"/>
    </source>
</evidence>
<dbReference type="Gene3D" id="1.10.3720.10">
    <property type="entry name" value="MetI-like"/>
    <property type="match status" value="1"/>
</dbReference>
<evidence type="ECO:0000256" key="7">
    <source>
        <dbReference type="RuleBase" id="RU363032"/>
    </source>
</evidence>
<evidence type="ECO:0000313" key="10">
    <source>
        <dbReference type="Proteomes" id="UP001332192"/>
    </source>
</evidence>
<reference evidence="9 10" key="1">
    <citation type="journal article" date="2024" name="Front. Microbiol.">
        <title>Novel thermophilic genera Geochorda gen. nov. and Carboxydochorda gen. nov. from the deep terrestrial subsurface reveal the ecophysiological diversity in the class Limnochordia.</title>
        <authorList>
            <person name="Karnachuk O.V."/>
            <person name="Lukina A.P."/>
            <person name="Avakyan M.R."/>
            <person name="Kadnikov V.V."/>
            <person name="Begmatov S."/>
            <person name="Beletsky A.V."/>
            <person name="Vlasova K.G."/>
            <person name="Novikov A.A."/>
            <person name="Shcherbakova V.A."/>
            <person name="Mardanov A.V."/>
            <person name="Ravin N.V."/>
        </authorList>
    </citation>
    <scope>NUCLEOTIDE SEQUENCE [LARGE SCALE GENOMIC DNA]</scope>
    <source>
        <strain evidence="9 10">L945</strain>
    </source>
</reference>
<feature type="transmembrane region" description="Helical" evidence="7">
    <location>
        <begin position="156"/>
        <end position="180"/>
    </location>
</feature>
<gene>
    <name evidence="9" type="ORF">U7230_00910</name>
</gene>
<keyword evidence="5 7" id="KW-1133">Transmembrane helix</keyword>
<evidence type="ECO:0000256" key="5">
    <source>
        <dbReference type="ARBA" id="ARBA00022989"/>
    </source>
</evidence>
<evidence type="ECO:0000259" key="8">
    <source>
        <dbReference type="PROSITE" id="PS50928"/>
    </source>
</evidence>
<dbReference type="EMBL" id="CP141615">
    <property type="protein sequence ID" value="WRP17609.1"/>
    <property type="molecule type" value="Genomic_DNA"/>
</dbReference>
<keyword evidence="6 7" id="KW-0472">Membrane</keyword>
<proteinExistence type="inferred from homology"/>
<dbReference type="InterPro" id="IPR000515">
    <property type="entry name" value="MetI-like"/>
</dbReference>
<dbReference type="RefSeq" id="WP_324716879.1">
    <property type="nucleotide sequence ID" value="NZ_CP141615.1"/>
</dbReference>
<feature type="transmembrane region" description="Helical" evidence="7">
    <location>
        <begin position="12"/>
        <end position="37"/>
    </location>
</feature>
<dbReference type="Proteomes" id="UP001332192">
    <property type="component" value="Chromosome"/>
</dbReference>
<dbReference type="Pfam" id="PF00528">
    <property type="entry name" value="BPD_transp_1"/>
    <property type="match status" value="1"/>
</dbReference>
<dbReference type="CDD" id="cd06261">
    <property type="entry name" value="TM_PBP2"/>
    <property type="match status" value="1"/>
</dbReference>
<keyword evidence="4 7" id="KW-0812">Transmembrane</keyword>
<evidence type="ECO:0000256" key="3">
    <source>
        <dbReference type="ARBA" id="ARBA00022475"/>
    </source>
</evidence>
<evidence type="ECO:0000256" key="2">
    <source>
        <dbReference type="ARBA" id="ARBA00022448"/>
    </source>
</evidence>
<evidence type="ECO:0000313" key="9">
    <source>
        <dbReference type="EMBL" id="WRP17609.1"/>
    </source>
</evidence>
<feature type="domain" description="ABC transmembrane type-1" evidence="8">
    <location>
        <begin position="70"/>
        <end position="282"/>
    </location>
</feature>
<keyword evidence="10" id="KW-1185">Reference proteome</keyword>
<dbReference type="InterPro" id="IPR051393">
    <property type="entry name" value="ABC_transporter_permease"/>
</dbReference>
<feature type="transmembrane region" description="Helical" evidence="7">
    <location>
        <begin position="74"/>
        <end position="96"/>
    </location>
</feature>
<feature type="transmembrane region" description="Helical" evidence="7">
    <location>
        <begin position="232"/>
        <end position="252"/>
    </location>
</feature>
<keyword evidence="2 7" id="KW-0813">Transport</keyword>
<dbReference type="PANTHER" id="PTHR30193">
    <property type="entry name" value="ABC TRANSPORTER PERMEASE PROTEIN"/>
    <property type="match status" value="1"/>
</dbReference>
<feature type="transmembrane region" description="Helical" evidence="7">
    <location>
        <begin position="108"/>
        <end position="127"/>
    </location>
</feature>
<keyword evidence="3" id="KW-1003">Cell membrane</keyword>
<organism evidence="9 10">
    <name type="scientific">Carboxydichorda subterranea</name>
    <dbReference type="NCBI Taxonomy" id="3109565"/>
    <lineage>
        <taxon>Bacteria</taxon>
        <taxon>Bacillati</taxon>
        <taxon>Bacillota</taxon>
        <taxon>Limnochordia</taxon>
        <taxon>Limnochordales</taxon>
        <taxon>Geochordaceae</taxon>
        <taxon>Carboxydichorda</taxon>
    </lineage>
</organism>